<sequence>MSPSDDLDEQTVRSIVREELARTTRTLLGTVVWTLISVFTILVGLQLVQLAVHAASIAATGGLLIAGTLIIGASLYLLYLLYGR</sequence>
<gene>
    <name evidence="2" type="ORF">CK500_03510</name>
</gene>
<comment type="caution">
    <text evidence="2">The sequence shown here is derived from an EMBL/GenBank/DDBJ whole genome shotgun (WGS) entry which is preliminary data.</text>
</comment>
<feature type="transmembrane region" description="Helical" evidence="1">
    <location>
        <begin position="27"/>
        <end position="48"/>
    </location>
</feature>
<dbReference type="Proteomes" id="UP000218083">
    <property type="component" value="Unassembled WGS sequence"/>
</dbReference>
<evidence type="ECO:0000313" key="2">
    <source>
        <dbReference type="EMBL" id="PAU84592.1"/>
    </source>
</evidence>
<protein>
    <submittedName>
        <fullName evidence="2">Uncharacterized protein</fullName>
    </submittedName>
</protein>
<name>A0A2A2FIW8_9EURY</name>
<keyword evidence="1" id="KW-1133">Transmembrane helix</keyword>
<organism evidence="2 3">
    <name type="scientific">Halorubrum salipaludis</name>
    <dbReference type="NCBI Taxonomy" id="2032630"/>
    <lineage>
        <taxon>Archaea</taxon>
        <taxon>Methanobacteriati</taxon>
        <taxon>Methanobacteriota</taxon>
        <taxon>Stenosarchaea group</taxon>
        <taxon>Halobacteria</taxon>
        <taxon>Halobacteriales</taxon>
        <taxon>Haloferacaceae</taxon>
        <taxon>Halorubrum</taxon>
    </lineage>
</organism>
<dbReference type="AlphaFoldDB" id="A0A2A2FIW8"/>
<reference evidence="2 3" key="1">
    <citation type="submission" date="2017-08" db="EMBL/GenBank/DDBJ databases">
        <title>The strain WRN001 was isolated from Binhai saline alkaline soil, Tianjin, China.</title>
        <authorList>
            <person name="Liu D."/>
            <person name="Zhang G."/>
        </authorList>
    </citation>
    <scope>NUCLEOTIDE SEQUENCE [LARGE SCALE GENOMIC DNA]</scope>
    <source>
        <strain evidence="2 3">WN019</strain>
    </source>
</reference>
<proteinExistence type="predicted"/>
<dbReference type="EMBL" id="NSKC01000002">
    <property type="protein sequence ID" value="PAU84592.1"/>
    <property type="molecule type" value="Genomic_DNA"/>
</dbReference>
<evidence type="ECO:0000256" key="1">
    <source>
        <dbReference type="SAM" id="Phobius"/>
    </source>
</evidence>
<keyword evidence="1" id="KW-0812">Transmembrane</keyword>
<feature type="transmembrane region" description="Helical" evidence="1">
    <location>
        <begin position="54"/>
        <end position="82"/>
    </location>
</feature>
<dbReference type="OrthoDB" id="342929at2157"/>
<keyword evidence="3" id="KW-1185">Reference proteome</keyword>
<dbReference type="RefSeq" id="WP_095635866.1">
    <property type="nucleotide sequence ID" value="NZ_NSKC01000002.1"/>
</dbReference>
<keyword evidence="1" id="KW-0472">Membrane</keyword>
<evidence type="ECO:0000313" key="3">
    <source>
        <dbReference type="Proteomes" id="UP000218083"/>
    </source>
</evidence>
<accession>A0A2A2FIW8</accession>